<proteinExistence type="predicted"/>
<accession>A0ACC0PVV7</accession>
<evidence type="ECO:0000313" key="2">
    <source>
        <dbReference type="Proteomes" id="UP001062846"/>
    </source>
</evidence>
<organism evidence="1 2">
    <name type="scientific">Rhododendron molle</name>
    <name type="common">Chinese azalea</name>
    <name type="synonym">Azalea mollis</name>
    <dbReference type="NCBI Taxonomy" id="49168"/>
    <lineage>
        <taxon>Eukaryota</taxon>
        <taxon>Viridiplantae</taxon>
        <taxon>Streptophyta</taxon>
        <taxon>Embryophyta</taxon>
        <taxon>Tracheophyta</taxon>
        <taxon>Spermatophyta</taxon>
        <taxon>Magnoliopsida</taxon>
        <taxon>eudicotyledons</taxon>
        <taxon>Gunneridae</taxon>
        <taxon>Pentapetalae</taxon>
        <taxon>asterids</taxon>
        <taxon>Ericales</taxon>
        <taxon>Ericaceae</taxon>
        <taxon>Ericoideae</taxon>
        <taxon>Rhodoreae</taxon>
        <taxon>Rhododendron</taxon>
    </lineage>
</organism>
<gene>
    <name evidence="1" type="ORF">RHMOL_Rhmol02G0228400</name>
</gene>
<evidence type="ECO:0000313" key="1">
    <source>
        <dbReference type="EMBL" id="KAI8568797.1"/>
    </source>
</evidence>
<sequence length="669" mass="75486">MVEYSEEKDYSRTMNNHQEMTRVTENEQFQPLPVKITTKAFGYLSEAGPYTFHAFFTQMTKGKIAGDKIQLQCDAVTYSKIATAYVRNGEMVRAEAMILEMHNHNVQPSQRTCATIVDGYVRQGKLKDALRFVYKMKELGVRPNLPVFNALIKGFLDVVDTNRIDEVLTLMEEFRVKPDVITFSNVMNAWSDAGFGDKSKETFDDMVHTGVKPDAHAYCILAKGYINAGEPEKAEQLLTGMVKSGVHPNKVFFATLLKGWLNAGRMESAISVFDKMCEVGIYPDLRTFDQLIWGYAEAKQPWKAEEMLHRMESFKVQAEKSALKQVAKALKPNAVIYNTLAIAYARNGLTCRAEGMIPEMQNHDVQPNERLCDTIVGGYIKEGKIEEALRFVHRMKDLGVHLELVRFNSLLKVFLDMAYREGAHEFLDALTSLLLDETRMVEQIRNMKVFCQGLPDECREIFDVMVNAGIEPDVHAYGILAKSYVHAHEPEKAEQLLAGMVKSGVYPNTVILNTIITGWCTVGKMESAMRVYEMMCESGISPASNTFEILVWGFSKAKQPWQAKEMLRLLEQQHYKSDSKRVSEDVQNTCRNQSMSSSYPNGLHVPSAVVTGQKGSVASTKRSRLVLRKAEVSSESLWSSTKSKYSSCKFGEKLLVIPIFTSQVRVTLT</sequence>
<keyword evidence="2" id="KW-1185">Reference proteome</keyword>
<protein>
    <submittedName>
        <fullName evidence="1">Uncharacterized protein</fullName>
    </submittedName>
</protein>
<dbReference type="EMBL" id="CM046389">
    <property type="protein sequence ID" value="KAI8568797.1"/>
    <property type="molecule type" value="Genomic_DNA"/>
</dbReference>
<name>A0ACC0PVV7_RHOML</name>
<reference evidence="1" key="1">
    <citation type="submission" date="2022-02" db="EMBL/GenBank/DDBJ databases">
        <title>Plant Genome Project.</title>
        <authorList>
            <person name="Zhang R.-G."/>
        </authorList>
    </citation>
    <scope>NUCLEOTIDE SEQUENCE</scope>
    <source>
        <strain evidence="1">AT1</strain>
    </source>
</reference>
<dbReference type="Proteomes" id="UP001062846">
    <property type="component" value="Chromosome 2"/>
</dbReference>
<comment type="caution">
    <text evidence="1">The sequence shown here is derived from an EMBL/GenBank/DDBJ whole genome shotgun (WGS) entry which is preliminary data.</text>
</comment>